<feature type="region of interest" description="Disordered" evidence="7">
    <location>
        <begin position="710"/>
        <end position="813"/>
    </location>
</feature>
<dbReference type="PANTHER" id="PTHR47958">
    <property type="entry name" value="ATP-DEPENDENT RNA HELICASE DBP3"/>
    <property type="match status" value="1"/>
</dbReference>
<dbReference type="Pfam" id="PF00271">
    <property type="entry name" value="Helicase_C"/>
    <property type="match status" value="1"/>
</dbReference>
<evidence type="ECO:0000256" key="4">
    <source>
        <dbReference type="ARBA" id="ARBA00022806"/>
    </source>
</evidence>
<evidence type="ECO:0000256" key="6">
    <source>
        <dbReference type="PROSITE-ProRule" id="PRU00552"/>
    </source>
</evidence>
<dbReference type="Proteomes" id="UP000075886">
    <property type="component" value="Unassembled WGS sequence"/>
</dbReference>
<feature type="compositionally biased region" description="Gly residues" evidence="7">
    <location>
        <begin position="163"/>
        <end position="174"/>
    </location>
</feature>
<feature type="domain" description="Helicase C-terminal" evidence="9">
    <location>
        <begin position="562"/>
        <end position="714"/>
    </location>
</feature>
<dbReference type="InterPro" id="IPR000629">
    <property type="entry name" value="RNA-helicase_DEAD-box_CS"/>
</dbReference>
<dbReference type="PROSITE" id="PS00039">
    <property type="entry name" value="DEAD_ATP_HELICASE"/>
    <property type="match status" value="1"/>
</dbReference>
<dbReference type="CDD" id="cd18787">
    <property type="entry name" value="SF2_C_DEAD"/>
    <property type="match status" value="1"/>
</dbReference>
<dbReference type="EC" id="3.6.4.13" evidence="1"/>
<feature type="compositionally biased region" description="Basic and acidic residues" evidence="7">
    <location>
        <begin position="246"/>
        <end position="255"/>
    </location>
</feature>
<feature type="short sequence motif" description="Q motif" evidence="6">
    <location>
        <begin position="316"/>
        <end position="344"/>
    </location>
</feature>
<dbReference type="SMART" id="SM00487">
    <property type="entry name" value="DEXDc"/>
    <property type="match status" value="1"/>
</dbReference>
<feature type="compositionally biased region" description="Gly residues" evidence="7">
    <location>
        <begin position="203"/>
        <end position="230"/>
    </location>
</feature>
<dbReference type="InterPro" id="IPR001650">
    <property type="entry name" value="Helicase_C-like"/>
</dbReference>
<feature type="domain" description="Helicase ATP-binding" evidence="8">
    <location>
        <begin position="347"/>
        <end position="535"/>
    </location>
</feature>
<sequence length="813" mass="86745">MDLQQKQQQLGGGGASNPESGNPKHPAGRYVPPQLRECADSGGDFHPSESGAGPVSGGGVGGGGGRRGGFGDSNRNRGGGDYGRYGDRDYRGGDFNRRSGGGGGGGRYQNDRRGGDYGNYGRGGGDRGYNNGYNQRGGDGGGYQNSEGYGGDRRGDQWSSYGGARGGPVGGPPAGGRDRPVDVPPQNDRWQEPAAGMGPPGPGSVGSGGGTGPGEGGGAGVGVGAGGGGRSFYDRGPANGGGRWPSGRDDRRDMRGGGGSSGYGGGRGQIDYTQLTERDERLEAELFKHGNTGINFSKYEDIPVEATGDDVPGHINTFDDIELTEIIENNIKLARYDKPTPVQKYAIPIILSGRDLMACAQTGSGKTAAFLVPILNQMYKHGAAAPPPNRPMNRRKQYPLGLVLAPTRELATQIFEESKKFCYRSRMRPAVLYGGNNTQDQMRDLERGCHLIVATPGRLEDMIGRGKVGLDNIRFLVLDEADRMLDMGFEPQIRRIVEESRMPVTGERQTLMFSATFPKAIQELASDFLYRYIFLAVGRVGSTSVNITQTIFWVEENIKRSHLLDLLSNITTQNDGDDENCLTLIFVETKKAADSLEEFLYSHNYPVTSIHGDRTQAEREEALRLFRCGRCPILVATAVAARGLDIPNVKQVINFDLPAEVEEYVHRIGRTGRMGNLGTATSFFNEKNRNVANGLVRLLAETGQEIPGFLEDMTNSRGYGGSRRGRVQRGGGSAFGSRDYRQQNNGRSGGGGGGGGGSRDHRQMGGGGGSRGYGGGYERDDGYGRNGMSGGSYGGSYSNNDGGNGVDWWGDGY</sequence>
<feature type="compositionally biased region" description="Gly residues" evidence="7">
    <location>
        <begin position="784"/>
        <end position="794"/>
    </location>
</feature>
<dbReference type="Pfam" id="PF00270">
    <property type="entry name" value="DEAD"/>
    <property type="match status" value="1"/>
</dbReference>
<dbReference type="PROSITE" id="PS51194">
    <property type="entry name" value="HELICASE_CTER"/>
    <property type="match status" value="1"/>
</dbReference>
<dbReference type="InterPro" id="IPR011545">
    <property type="entry name" value="DEAD/DEAH_box_helicase_dom"/>
</dbReference>
<evidence type="ECO:0000313" key="12">
    <source>
        <dbReference type="Proteomes" id="UP000075886"/>
    </source>
</evidence>
<dbReference type="GO" id="GO:0003723">
    <property type="term" value="F:RNA binding"/>
    <property type="evidence" value="ECO:0007669"/>
    <property type="project" value="UniProtKB-KW"/>
</dbReference>
<feature type="compositionally biased region" description="Gly residues" evidence="7">
    <location>
        <begin position="256"/>
        <end position="268"/>
    </location>
</feature>
<evidence type="ECO:0000256" key="7">
    <source>
        <dbReference type="SAM" id="MobiDB-lite"/>
    </source>
</evidence>
<keyword evidence="4" id="KW-0347">Helicase</keyword>
<dbReference type="STRING" id="69004.A0A182QN51"/>
<dbReference type="EnsemblMetazoa" id="AFAF013531-RA">
    <property type="protein sequence ID" value="AFAF013531-PA"/>
    <property type="gene ID" value="AFAF013531"/>
</dbReference>
<name>A0A182QN51_9DIPT</name>
<dbReference type="GO" id="GO:0003724">
    <property type="term" value="F:RNA helicase activity"/>
    <property type="evidence" value="ECO:0007669"/>
    <property type="project" value="UniProtKB-EC"/>
</dbReference>
<dbReference type="EMBL" id="AXCN02000238">
    <property type="status" value="NOT_ANNOTATED_CDS"/>
    <property type="molecule type" value="Genomic_DNA"/>
</dbReference>
<feature type="domain" description="DEAD-box RNA helicase Q" evidence="10">
    <location>
        <begin position="316"/>
        <end position="344"/>
    </location>
</feature>
<dbReference type="GO" id="GO:0031047">
    <property type="term" value="P:regulatory ncRNA-mediated gene silencing"/>
    <property type="evidence" value="ECO:0007669"/>
    <property type="project" value="UniProtKB-ARBA"/>
</dbReference>
<evidence type="ECO:0000256" key="1">
    <source>
        <dbReference type="ARBA" id="ARBA00012552"/>
    </source>
</evidence>
<dbReference type="InterPro" id="IPR027417">
    <property type="entry name" value="P-loop_NTPase"/>
</dbReference>
<evidence type="ECO:0000256" key="5">
    <source>
        <dbReference type="ARBA" id="ARBA00022840"/>
    </source>
</evidence>
<dbReference type="PROSITE" id="PS51192">
    <property type="entry name" value="HELICASE_ATP_BIND_1"/>
    <property type="match status" value="1"/>
</dbReference>
<keyword evidence="12" id="KW-1185">Reference proteome</keyword>
<dbReference type="AlphaFoldDB" id="A0A182QN51"/>
<dbReference type="PROSITE" id="PS51195">
    <property type="entry name" value="Q_MOTIF"/>
    <property type="match status" value="1"/>
</dbReference>
<organism evidence="11 12">
    <name type="scientific">Anopheles farauti</name>
    <dbReference type="NCBI Taxonomy" id="69004"/>
    <lineage>
        <taxon>Eukaryota</taxon>
        <taxon>Metazoa</taxon>
        <taxon>Ecdysozoa</taxon>
        <taxon>Arthropoda</taxon>
        <taxon>Hexapoda</taxon>
        <taxon>Insecta</taxon>
        <taxon>Pterygota</taxon>
        <taxon>Neoptera</taxon>
        <taxon>Endopterygota</taxon>
        <taxon>Diptera</taxon>
        <taxon>Nematocera</taxon>
        <taxon>Culicoidea</taxon>
        <taxon>Culicidae</taxon>
        <taxon>Anophelinae</taxon>
        <taxon>Anopheles</taxon>
    </lineage>
</organism>
<evidence type="ECO:0000259" key="10">
    <source>
        <dbReference type="PROSITE" id="PS51195"/>
    </source>
</evidence>
<protein>
    <recommendedName>
        <fullName evidence="1">RNA helicase</fullName>
        <ecNumber evidence="1">3.6.4.13</ecNumber>
    </recommendedName>
</protein>
<dbReference type="Gene3D" id="3.40.50.300">
    <property type="entry name" value="P-loop containing nucleotide triphosphate hydrolases"/>
    <property type="match status" value="2"/>
</dbReference>
<feature type="compositionally biased region" description="Gly residues" evidence="7">
    <location>
        <begin position="54"/>
        <end position="83"/>
    </location>
</feature>
<feature type="region of interest" description="Disordered" evidence="7">
    <location>
        <begin position="1"/>
        <end position="270"/>
    </location>
</feature>
<feature type="compositionally biased region" description="Basic and acidic residues" evidence="7">
    <location>
        <begin position="84"/>
        <end position="97"/>
    </location>
</feature>
<evidence type="ECO:0000313" key="11">
    <source>
        <dbReference type="EnsemblMetazoa" id="AFAF013531-PA"/>
    </source>
</evidence>
<accession>A0A182QN51</accession>
<dbReference type="SUPFAM" id="SSF52540">
    <property type="entry name" value="P-loop containing nucleoside triphosphate hydrolases"/>
    <property type="match status" value="2"/>
</dbReference>
<reference evidence="11" key="2">
    <citation type="submission" date="2020-05" db="UniProtKB">
        <authorList>
            <consortium name="EnsemblMetazoa"/>
        </authorList>
    </citation>
    <scope>IDENTIFICATION</scope>
    <source>
        <strain evidence="11">FAR1</strain>
    </source>
</reference>
<feature type="compositionally biased region" description="Gly residues" evidence="7">
    <location>
        <begin position="747"/>
        <end position="757"/>
    </location>
</feature>
<evidence type="ECO:0000256" key="2">
    <source>
        <dbReference type="ARBA" id="ARBA00022741"/>
    </source>
</evidence>
<evidence type="ECO:0000256" key="3">
    <source>
        <dbReference type="ARBA" id="ARBA00022801"/>
    </source>
</evidence>
<feature type="compositionally biased region" description="Gly residues" evidence="7">
    <location>
        <begin position="718"/>
        <end position="734"/>
    </location>
</feature>
<keyword evidence="3" id="KW-0378">Hydrolase</keyword>
<dbReference type="VEuPathDB" id="VectorBase:AFAF013531"/>
<feature type="compositionally biased region" description="Gly residues" evidence="7">
    <location>
        <begin position="116"/>
        <end position="127"/>
    </location>
</feature>
<dbReference type="GO" id="GO:0005524">
    <property type="term" value="F:ATP binding"/>
    <property type="evidence" value="ECO:0007669"/>
    <property type="project" value="UniProtKB-KW"/>
</dbReference>
<proteinExistence type="predicted"/>
<feature type="compositionally biased region" description="Low complexity" evidence="7">
    <location>
        <begin position="795"/>
        <end position="813"/>
    </location>
</feature>
<keyword evidence="2" id="KW-0547">Nucleotide-binding</keyword>
<evidence type="ECO:0000259" key="8">
    <source>
        <dbReference type="PROSITE" id="PS51192"/>
    </source>
</evidence>
<keyword evidence="5" id="KW-0067">ATP-binding</keyword>
<dbReference type="SMART" id="SM00490">
    <property type="entry name" value="HELICc"/>
    <property type="match status" value="1"/>
</dbReference>
<feature type="compositionally biased region" description="Gly residues" evidence="7">
    <location>
        <begin position="764"/>
        <end position="776"/>
    </location>
</feature>
<evidence type="ECO:0000259" key="9">
    <source>
        <dbReference type="PROSITE" id="PS51194"/>
    </source>
</evidence>
<dbReference type="InterPro" id="IPR014014">
    <property type="entry name" value="RNA_helicase_DEAD_Q_motif"/>
</dbReference>
<reference evidence="12" key="1">
    <citation type="submission" date="2014-01" db="EMBL/GenBank/DDBJ databases">
        <title>The Genome Sequence of Anopheles farauti FAR1 (V2).</title>
        <authorList>
            <consortium name="The Broad Institute Genomics Platform"/>
            <person name="Neafsey D.E."/>
            <person name="Besansky N."/>
            <person name="Howell P."/>
            <person name="Walton C."/>
            <person name="Young S.K."/>
            <person name="Zeng Q."/>
            <person name="Gargeya S."/>
            <person name="Fitzgerald M."/>
            <person name="Haas B."/>
            <person name="Abouelleil A."/>
            <person name="Allen A.W."/>
            <person name="Alvarado L."/>
            <person name="Arachchi H.M."/>
            <person name="Berlin A.M."/>
            <person name="Chapman S.B."/>
            <person name="Gainer-Dewar J."/>
            <person name="Goldberg J."/>
            <person name="Griggs A."/>
            <person name="Gujja S."/>
            <person name="Hansen M."/>
            <person name="Howarth C."/>
            <person name="Imamovic A."/>
            <person name="Ireland A."/>
            <person name="Larimer J."/>
            <person name="McCowan C."/>
            <person name="Murphy C."/>
            <person name="Pearson M."/>
            <person name="Poon T.W."/>
            <person name="Priest M."/>
            <person name="Roberts A."/>
            <person name="Saif S."/>
            <person name="Shea T."/>
            <person name="Sisk P."/>
            <person name="Sykes S."/>
            <person name="Wortman J."/>
            <person name="Nusbaum C."/>
            <person name="Birren B."/>
        </authorList>
    </citation>
    <scope>NUCLEOTIDE SEQUENCE [LARGE SCALE GENOMIC DNA]</scope>
    <source>
        <strain evidence="12">FAR1</strain>
    </source>
</reference>
<dbReference type="InterPro" id="IPR014001">
    <property type="entry name" value="Helicase_ATP-bd"/>
</dbReference>
<dbReference type="GO" id="GO:0016787">
    <property type="term" value="F:hydrolase activity"/>
    <property type="evidence" value="ECO:0007669"/>
    <property type="project" value="UniProtKB-KW"/>
</dbReference>